<dbReference type="Pfam" id="PF09898">
    <property type="entry name" value="DUF2125"/>
    <property type="match status" value="1"/>
</dbReference>
<evidence type="ECO:0000256" key="1">
    <source>
        <dbReference type="SAM" id="SignalP"/>
    </source>
</evidence>
<accession>A0AAX3LQU0</accession>
<dbReference type="EMBL" id="CP116423">
    <property type="protein sequence ID" value="WCE70593.1"/>
    <property type="molecule type" value="Genomic_DNA"/>
</dbReference>
<dbReference type="Proteomes" id="UP001210770">
    <property type="component" value="Chromosome"/>
</dbReference>
<proteinExistence type="predicted"/>
<protein>
    <submittedName>
        <fullName evidence="2">DUF2125 domain-containing protein</fullName>
    </submittedName>
</protein>
<gene>
    <name evidence="2" type="ORF">PL336_01720</name>
</gene>
<dbReference type="RefSeq" id="WP_271688832.1">
    <property type="nucleotide sequence ID" value="NZ_CP116423.1"/>
</dbReference>
<feature type="chain" id="PRO_5043769025" evidence="1">
    <location>
        <begin position="25"/>
        <end position="509"/>
    </location>
</feature>
<keyword evidence="1" id="KW-0732">Signal</keyword>
<reference evidence="2" key="1">
    <citation type="submission" date="2023-01" db="EMBL/GenBank/DDBJ databases">
        <title>Comparative genomic analysis of cold water coral derived Sulfitobacter faviae: insights into their metabolism and habitat adaptation.</title>
        <authorList>
            <person name="Guo Y."/>
            <person name="Lin S."/>
            <person name="Huang Z."/>
            <person name="Tang K."/>
            <person name="Wang X."/>
        </authorList>
    </citation>
    <scope>NUCLEOTIDE SEQUENCE</scope>
    <source>
        <strain evidence="2">SCSIO W_1865</strain>
    </source>
</reference>
<sequence>MSRISTASLFLALPVTLASTPLWADLTPSDVWGDWRQYMESMGYEVEASEAFNGDDLTVSDVTLKMDMAEEGGDFSMSLGTLSFEPEGDGAVNIRMPTVMPMTINVAPETPEDEPVSMVLNYAQTAPVMRASGSAEALQYDYAADSISLTLAGLKVGEQSYTEEEAKFTLIGTGVSSRTEMTGTETRRYDQSGRIDSLQYDVVMKTPEDPARVAVTGGVDQVVFDGSGTLPMIDAGADVAAMMREGLAFDGSFTAGAGRTDMQVSDPENGEFQLISSSTGAKLGVAMGPEGLSYDGGQQDIEVSVTAADMPFPIQFSMAESAFNLKMPVLKSEEPQDFAFGVTLDRFEMSDMIWGIFDPTGQLPRDPATLVVDLSGKAKLLFELMDPEVTATMGDEAPGEIHALNVNEVSLDVAGAEFDASGAITFDNDDMQTVAGMPKPLGALDLSLVGGVALLDKLVAMGLVPQDQAMGARMMMGLFTVPGEGEDSLTSRIEFTEEGGILANGQQIK</sequence>
<dbReference type="InterPro" id="IPR018666">
    <property type="entry name" value="DUF2125"/>
</dbReference>
<evidence type="ECO:0000313" key="3">
    <source>
        <dbReference type="Proteomes" id="UP001210770"/>
    </source>
</evidence>
<name>A0AAX3LQU0_9RHOB</name>
<organism evidence="2 3">
    <name type="scientific">Sulfitobacter faviae</name>
    <dbReference type="NCBI Taxonomy" id="1775881"/>
    <lineage>
        <taxon>Bacteria</taxon>
        <taxon>Pseudomonadati</taxon>
        <taxon>Pseudomonadota</taxon>
        <taxon>Alphaproteobacteria</taxon>
        <taxon>Rhodobacterales</taxon>
        <taxon>Roseobacteraceae</taxon>
        <taxon>Sulfitobacter</taxon>
    </lineage>
</organism>
<feature type="signal peptide" evidence="1">
    <location>
        <begin position="1"/>
        <end position="24"/>
    </location>
</feature>
<dbReference type="AlphaFoldDB" id="A0AAX3LQU0"/>
<evidence type="ECO:0000313" key="2">
    <source>
        <dbReference type="EMBL" id="WCE70593.1"/>
    </source>
</evidence>